<evidence type="ECO:0000313" key="3">
    <source>
        <dbReference type="Proteomes" id="UP000029084"/>
    </source>
</evidence>
<name>A0A088EAN1_9CREN</name>
<evidence type="ECO:0000259" key="1">
    <source>
        <dbReference type="Pfam" id="PF08267"/>
    </source>
</evidence>
<dbReference type="InterPro" id="IPR013215">
    <property type="entry name" value="Cbl-indep_Met_Synth_N"/>
</dbReference>
<dbReference type="OMA" id="QLRWDDM"/>
<gene>
    <name evidence="2" type="ORF">HA72_2249</name>
</gene>
<dbReference type="SUPFAM" id="SSF51726">
    <property type="entry name" value="UROD/MetE-like"/>
    <property type="match status" value="1"/>
</dbReference>
<accession>A0A088EAN1</accession>
<dbReference type="AlphaFoldDB" id="A0A088EAN1"/>
<dbReference type="Gene3D" id="3.20.20.210">
    <property type="match status" value="1"/>
</dbReference>
<proteinExistence type="predicted"/>
<dbReference type="Proteomes" id="UP000029084">
    <property type="component" value="Chromosome"/>
</dbReference>
<dbReference type="Pfam" id="PF08267">
    <property type="entry name" value="Meth_synt_1"/>
    <property type="match status" value="1"/>
</dbReference>
<dbReference type="PANTHER" id="PTHR30519">
    <property type="entry name" value="5-METHYLTETRAHYDROPTEROYLTRIGLUTAMATE--HOMOCYSTEINE METHYLTRANSFERASE"/>
    <property type="match status" value="1"/>
</dbReference>
<sequence>MIKFTISIVGSYPRAISLGKVFSRYRSGKISKEVLDKEIIKRTTSFMSLVKDVGASYTTDGLLRWDDLMDITFSYISGPTKGELMRFYDNNFYYRKPVIKGDIKAQPDEYLKSLQEDMEIAKKVGYTGKLKAVLVGPLTYTLLSDNRHYDDEELVFAYAKEVNSVMKAIPSGLAIEIHEPSFFEKGIKTSTISRLVDAYSEMVKGVNQEKHLVTYFTINPSKLDTFFKLPVDVHGLDVVENMNLLAQVYARIAKKRVFFGVLNTRNTKLERLSTIRRIVNKGYQKGATQIIVGNAAPMDFIPEIIAVRKLKLLKKLGDKS</sequence>
<protein>
    <submittedName>
        <fullName evidence="2">Cobalamin-independent synthase MetE, N-terminal domain protein</fullName>
    </submittedName>
</protein>
<organism evidence="2 3">
    <name type="scientific">Metallosphaera sedula</name>
    <dbReference type="NCBI Taxonomy" id="43687"/>
    <lineage>
        <taxon>Archaea</taxon>
        <taxon>Thermoproteota</taxon>
        <taxon>Thermoprotei</taxon>
        <taxon>Sulfolobales</taxon>
        <taxon>Sulfolobaceae</taxon>
        <taxon>Metallosphaera</taxon>
    </lineage>
</organism>
<dbReference type="GO" id="GO:0008270">
    <property type="term" value="F:zinc ion binding"/>
    <property type="evidence" value="ECO:0007669"/>
    <property type="project" value="InterPro"/>
</dbReference>
<feature type="domain" description="Cobalamin-independent methionine synthase MetE N-terminal" evidence="1">
    <location>
        <begin position="83"/>
        <end position="271"/>
    </location>
</feature>
<dbReference type="RefSeq" id="WP_012022174.1">
    <property type="nucleotide sequence ID" value="NZ_AP019770.1"/>
</dbReference>
<dbReference type="NCBIfam" id="NF006349">
    <property type="entry name" value="PRK08575.1-2"/>
    <property type="match status" value="1"/>
</dbReference>
<reference evidence="2 3" key="1">
    <citation type="journal article" date="2014" name="J. Bacteriol.">
        <title>Role of an Archaeal PitA Transporter in the Copper and Arsenic Resistance of Metallosphaera sedula, an Extreme Thermoacidophile.</title>
        <authorList>
            <person name="McCarthy S."/>
            <person name="Ai C."/>
            <person name="Wheaton G."/>
            <person name="Tevatia R."/>
            <person name="Eckrich V."/>
            <person name="Kelly R."/>
            <person name="Blum P."/>
        </authorList>
    </citation>
    <scope>NUCLEOTIDE SEQUENCE [LARGE SCALE GENOMIC DNA]</scope>
    <source>
        <strain evidence="2 3">CuR1</strain>
    </source>
</reference>
<dbReference type="GeneID" id="91756794"/>
<dbReference type="GO" id="GO:0008652">
    <property type="term" value="P:amino acid biosynthetic process"/>
    <property type="evidence" value="ECO:0007669"/>
    <property type="project" value="InterPro"/>
</dbReference>
<evidence type="ECO:0000313" key="2">
    <source>
        <dbReference type="EMBL" id="AIM28370.1"/>
    </source>
</evidence>
<dbReference type="GO" id="GO:0003871">
    <property type="term" value="F:5-methyltetrahydropteroyltriglutamate-homocysteine S-methyltransferase activity"/>
    <property type="evidence" value="ECO:0007669"/>
    <property type="project" value="InterPro"/>
</dbReference>
<dbReference type="EMBL" id="CP008822">
    <property type="protein sequence ID" value="AIM28370.1"/>
    <property type="molecule type" value="Genomic_DNA"/>
</dbReference>
<dbReference type="InterPro" id="IPR038071">
    <property type="entry name" value="UROD/MetE-like_sf"/>
</dbReference>
<dbReference type="OrthoDB" id="33991at2157"/>